<evidence type="ECO:0000259" key="4">
    <source>
        <dbReference type="PROSITE" id="PS50956"/>
    </source>
</evidence>
<evidence type="ECO:0000256" key="2">
    <source>
        <dbReference type="ARBA" id="ARBA00023125"/>
    </source>
</evidence>
<dbReference type="InterPro" id="IPR036390">
    <property type="entry name" value="WH_DNA-bd_sf"/>
</dbReference>
<reference evidence="5 6" key="1">
    <citation type="submission" date="2023-04" db="EMBL/GenBank/DDBJ databases">
        <title>Complete genome sequence of Alisedimentitalea scapharcae.</title>
        <authorList>
            <person name="Rong J.-C."/>
            <person name="Yi M.-L."/>
            <person name="Zhao Q."/>
        </authorList>
    </citation>
    <scope>NUCLEOTIDE SEQUENCE [LARGE SCALE GENOMIC DNA]</scope>
    <source>
        <strain evidence="5 6">KCTC 42119</strain>
    </source>
</reference>
<dbReference type="Gene3D" id="3.30.70.920">
    <property type="match status" value="1"/>
</dbReference>
<dbReference type="SUPFAM" id="SSF46785">
    <property type="entry name" value="Winged helix' DNA-binding domain"/>
    <property type="match status" value="1"/>
</dbReference>
<organism evidence="5 6">
    <name type="scientific">Aliisedimentitalea scapharcae</name>
    <dbReference type="NCBI Taxonomy" id="1524259"/>
    <lineage>
        <taxon>Bacteria</taxon>
        <taxon>Pseudomonadati</taxon>
        <taxon>Pseudomonadota</taxon>
        <taxon>Alphaproteobacteria</taxon>
        <taxon>Rhodobacterales</taxon>
        <taxon>Roseobacteraceae</taxon>
        <taxon>Aliisedimentitalea</taxon>
    </lineage>
</organism>
<evidence type="ECO:0000256" key="1">
    <source>
        <dbReference type="ARBA" id="ARBA00023015"/>
    </source>
</evidence>
<dbReference type="PRINTS" id="PR00033">
    <property type="entry name" value="HTHASNC"/>
</dbReference>
<dbReference type="RefSeq" id="WP_406645817.1">
    <property type="nucleotide sequence ID" value="NZ_CP123584.1"/>
</dbReference>
<keyword evidence="2" id="KW-0238">DNA-binding</keyword>
<dbReference type="PROSITE" id="PS00519">
    <property type="entry name" value="HTH_ASNC_1"/>
    <property type="match status" value="1"/>
</dbReference>
<evidence type="ECO:0000256" key="3">
    <source>
        <dbReference type="ARBA" id="ARBA00023163"/>
    </source>
</evidence>
<proteinExistence type="predicted"/>
<dbReference type="PROSITE" id="PS50956">
    <property type="entry name" value="HTH_ASNC_2"/>
    <property type="match status" value="1"/>
</dbReference>
<accession>A0ABZ2XUS4</accession>
<dbReference type="InterPro" id="IPR019887">
    <property type="entry name" value="Tscrpt_reg_AsnC/Lrp_C"/>
</dbReference>
<dbReference type="Gene3D" id="1.10.10.10">
    <property type="entry name" value="Winged helix-like DNA-binding domain superfamily/Winged helix DNA-binding domain"/>
    <property type="match status" value="1"/>
</dbReference>
<dbReference type="PANTHER" id="PTHR30154:SF34">
    <property type="entry name" value="TRANSCRIPTIONAL REGULATOR AZLB"/>
    <property type="match status" value="1"/>
</dbReference>
<dbReference type="InterPro" id="IPR019888">
    <property type="entry name" value="Tscrpt_reg_AsnC-like"/>
</dbReference>
<protein>
    <submittedName>
        <fullName evidence="5">Lrp/AsnC family transcriptional regulator</fullName>
    </submittedName>
</protein>
<feature type="domain" description="HTH asnC-type" evidence="4">
    <location>
        <begin position="2"/>
        <end position="63"/>
    </location>
</feature>
<gene>
    <name evidence="5" type="ORF">QEZ52_17780</name>
</gene>
<keyword evidence="6" id="KW-1185">Reference proteome</keyword>
<evidence type="ECO:0000313" key="6">
    <source>
        <dbReference type="Proteomes" id="UP001623232"/>
    </source>
</evidence>
<dbReference type="InterPro" id="IPR036388">
    <property type="entry name" value="WH-like_DNA-bd_sf"/>
</dbReference>
<dbReference type="InterPro" id="IPR019885">
    <property type="entry name" value="Tscrpt_reg_HTH_AsnC-type_CS"/>
</dbReference>
<dbReference type="EMBL" id="CP123584">
    <property type="protein sequence ID" value="WZK88431.1"/>
    <property type="molecule type" value="Genomic_DNA"/>
</dbReference>
<name>A0ABZ2XUS4_9RHOB</name>
<dbReference type="Pfam" id="PF01037">
    <property type="entry name" value="AsnC_trans_reg"/>
    <property type="match status" value="1"/>
</dbReference>
<dbReference type="Proteomes" id="UP001623232">
    <property type="component" value="Chromosome"/>
</dbReference>
<sequence length="150" mass="16335">MMDAIDQQIAEILQTNGRVSSAEVAQAVGVSVSTANDRIRRLHTVGIVTEWRGVLDPARVGAGVCIFVLIDMKYEGEEQACAALRSCPEVQELHHISGPHSYLMKLRVRDMPALQAFLKNTVKPLPAVIGTETLISLDTLKETSAVRISV</sequence>
<keyword evidence="1" id="KW-0805">Transcription regulation</keyword>
<evidence type="ECO:0000313" key="5">
    <source>
        <dbReference type="EMBL" id="WZK88431.1"/>
    </source>
</evidence>
<dbReference type="InterPro" id="IPR000485">
    <property type="entry name" value="AsnC-type_HTH_dom"/>
</dbReference>
<dbReference type="PANTHER" id="PTHR30154">
    <property type="entry name" value="LEUCINE-RESPONSIVE REGULATORY PROTEIN"/>
    <property type="match status" value="1"/>
</dbReference>
<dbReference type="SUPFAM" id="SSF54909">
    <property type="entry name" value="Dimeric alpha+beta barrel"/>
    <property type="match status" value="1"/>
</dbReference>
<dbReference type="Pfam" id="PF13404">
    <property type="entry name" value="HTH_AsnC-type"/>
    <property type="match status" value="1"/>
</dbReference>
<dbReference type="SMART" id="SM00344">
    <property type="entry name" value="HTH_ASNC"/>
    <property type="match status" value="1"/>
</dbReference>
<dbReference type="InterPro" id="IPR011008">
    <property type="entry name" value="Dimeric_a/b-barrel"/>
</dbReference>
<keyword evidence="3" id="KW-0804">Transcription</keyword>